<feature type="region of interest" description="Disordered" evidence="4">
    <location>
        <begin position="235"/>
        <end position="281"/>
    </location>
</feature>
<feature type="repeat" description="ANK" evidence="3">
    <location>
        <begin position="786"/>
        <end position="818"/>
    </location>
</feature>
<feature type="compositionally biased region" description="Low complexity" evidence="4">
    <location>
        <begin position="319"/>
        <end position="329"/>
    </location>
</feature>
<gene>
    <name evidence="6" type="primary">20342611</name>
    <name evidence="5" type="ORF">GGTG_02153</name>
</gene>
<evidence type="ECO:0000256" key="3">
    <source>
        <dbReference type="PROSITE-ProRule" id="PRU00023"/>
    </source>
</evidence>
<dbReference type="PROSITE" id="PS50297">
    <property type="entry name" value="ANK_REP_REGION"/>
    <property type="match status" value="4"/>
</dbReference>
<dbReference type="InterPro" id="IPR036770">
    <property type="entry name" value="Ankyrin_rpt-contain_sf"/>
</dbReference>
<feature type="region of interest" description="Disordered" evidence="4">
    <location>
        <begin position="319"/>
        <end position="391"/>
    </location>
</feature>
<feature type="compositionally biased region" description="Low complexity" evidence="4">
    <location>
        <begin position="258"/>
        <end position="270"/>
    </location>
</feature>
<dbReference type="Pfam" id="PF12796">
    <property type="entry name" value="Ank_2"/>
    <property type="match status" value="3"/>
</dbReference>
<proteinExistence type="predicted"/>
<dbReference type="VEuPathDB" id="FungiDB:GGTG_02153"/>
<dbReference type="PROSITE" id="PS50088">
    <property type="entry name" value="ANK_REPEAT"/>
    <property type="match status" value="5"/>
</dbReference>
<dbReference type="RefSeq" id="XP_009218188.1">
    <property type="nucleotide sequence ID" value="XM_009219924.1"/>
</dbReference>
<feature type="compositionally biased region" description="Basic and acidic residues" evidence="4">
    <location>
        <begin position="235"/>
        <end position="257"/>
    </location>
</feature>
<dbReference type="PANTHER" id="PTHR24198:SF165">
    <property type="entry name" value="ANKYRIN REPEAT-CONTAINING PROTEIN-RELATED"/>
    <property type="match status" value="1"/>
</dbReference>
<dbReference type="EnsemblFungi" id="EJT82179">
    <property type="protein sequence ID" value="EJT82179"/>
    <property type="gene ID" value="GGTG_02153"/>
</dbReference>
<evidence type="ECO:0000256" key="1">
    <source>
        <dbReference type="ARBA" id="ARBA00022737"/>
    </source>
</evidence>
<dbReference type="eggNOG" id="KOG0504">
    <property type="taxonomic scope" value="Eukaryota"/>
</dbReference>
<dbReference type="SMART" id="SM00248">
    <property type="entry name" value="ANK"/>
    <property type="match status" value="14"/>
</dbReference>
<feature type="repeat" description="ANK" evidence="3">
    <location>
        <begin position="500"/>
        <end position="532"/>
    </location>
</feature>
<feature type="region of interest" description="Disordered" evidence="4">
    <location>
        <begin position="178"/>
        <end position="203"/>
    </location>
</feature>
<dbReference type="AlphaFoldDB" id="J3NLK4"/>
<dbReference type="PANTHER" id="PTHR24198">
    <property type="entry name" value="ANKYRIN REPEAT AND PROTEIN KINASE DOMAIN-CONTAINING PROTEIN"/>
    <property type="match status" value="1"/>
</dbReference>
<dbReference type="Pfam" id="PF13637">
    <property type="entry name" value="Ank_4"/>
    <property type="match status" value="1"/>
</dbReference>
<evidence type="ECO:0000256" key="4">
    <source>
        <dbReference type="SAM" id="MobiDB-lite"/>
    </source>
</evidence>
<dbReference type="PRINTS" id="PR01415">
    <property type="entry name" value="ANKYRIN"/>
</dbReference>
<reference evidence="5" key="3">
    <citation type="submission" date="2010-09" db="EMBL/GenBank/DDBJ databases">
        <title>Annotation of Gaeumannomyces graminis var. tritici R3-111a-1.</title>
        <authorList>
            <consortium name="The Broad Institute Genome Sequencing Platform"/>
            <person name="Ma L.-J."/>
            <person name="Dead R."/>
            <person name="Young S.K."/>
            <person name="Zeng Q."/>
            <person name="Gargeya S."/>
            <person name="Fitzgerald M."/>
            <person name="Haas B."/>
            <person name="Abouelleil A."/>
            <person name="Alvarado L."/>
            <person name="Arachchi H.M."/>
            <person name="Berlin A."/>
            <person name="Brown A."/>
            <person name="Chapman S.B."/>
            <person name="Chen Z."/>
            <person name="Dunbar C."/>
            <person name="Freedman E."/>
            <person name="Gearin G."/>
            <person name="Gellesch M."/>
            <person name="Goldberg J."/>
            <person name="Griggs A."/>
            <person name="Gujja S."/>
            <person name="Heiman D."/>
            <person name="Howarth C."/>
            <person name="Larson L."/>
            <person name="Lui A."/>
            <person name="MacDonald P.J.P."/>
            <person name="Mehta T."/>
            <person name="Montmayeur A."/>
            <person name="Murphy C."/>
            <person name="Neiman D."/>
            <person name="Pearson M."/>
            <person name="Priest M."/>
            <person name="Roberts A."/>
            <person name="Saif S."/>
            <person name="Shea T."/>
            <person name="Shenoy N."/>
            <person name="Sisk P."/>
            <person name="Stolte C."/>
            <person name="Sykes S."/>
            <person name="Yandava C."/>
            <person name="Wortman J."/>
            <person name="Nusbaum C."/>
            <person name="Birren B."/>
        </authorList>
    </citation>
    <scope>NUCLEOTIDE SEQUENCE</scope>
    <source>
        <strain evidence="5">R3-111a-1</strain>
    </source>
</reference>
<sequence length="1009" mass="109349">MVPDKSRVALLELCTKATLMGNNISVRMLEFLSSVKHQPHGFKNLAQDFLDICRILWAIEAGLSECFRAGQHFPDDMVKELNGKFRQTNADFQVLDHMMVEFLEYENGGVGGKLRKGWRMMFAEKSIAKIRDSLGKSRDSLRMSALVFQWSLGNASPDGSIGSGYSELAAALDRMAKGRPAGRTPKNNDYEATMSGPAPKLGPRLQSDLPKLPALPPTMAPLSQSDDMALIMRDDIERPVLNRRDSMRSRDKDETRSTRSGRSGVGLRVGTENRSLYSDDHDRDRAALAHRRFDRRDDREEIPGMLSVTTKLSTALYNNSARRASTSRTVSDSGMMAAPGPQIRSMTESANINSRISAREVTSPSTASQVSRGRLVGQEENTSPGLTDSETLLDDMDSLELSFSGPVKAIRLQADPLQMPRWSPRNKAPTGGNASSLRMALISAVQGQKHKMVEQLLDRGVSPETSPDTHVLREAVLNNDPESMRLLLRFSADPNSPDKDGVTPLFSAVESGYITGANLLLKYGADPNLCAGPEPESPLALAVVDGKFELVQLLLMYGGDANHSLSCGNTTLIASIGKTTPKRIVALLLEYGADPDAKNSEGKTALFEAINAGRVDVVQMLLDHGANPNLPGPKHMLWPATMQPACLKLLLARGADTRKAPGILELATSTNSPESVRILIEAGVDVNAKKDGVYTPLCTSIRDNRADLFNMILAAGADPNVPSAEYPCFKCITHFRTQYLPQLIEAGANISSPPGICEMAVKMNNIEGLRWLLDHGGADPNDKNEQGQTALTTAIREGRVEMAQVLLAGGADATVRGEGWPVCMAVKQPDILRHLLPTLPDPRAFRGVMEMAVVANQLPSVKLLLAAGVSVEDRNGGVFSPLTTAIREENKQIVLFLLDEGGANVNAPGEHLPIVKAIRRCVATGSHDIIKLLLERGADINHMYRGWNGVLQAVENGDPVVLRLLIDHAGPRAVDLEARDDDGRSAIDVALGRGFKEAVDILRAAAKAT</sequence>
<dbReference type="InterPro" id="IPR002110">
    <property type="entry name" value="Ankyrin_rpt"/>
</dbReference>
<keyword evidence="2 3" id="KW-0040">ANK repeat</keyword>
<reference evidence="7" key="1">
    <citation type="submission" date="2010-07" db="EMBL/GenBank/DDBJ databases">
        <title>The genome sequence of Gaeumannomyces graminis var. tritici strain R3-111a-1.</title>
        <authorList>
            <consortium name="The Broad Institute Genome Sequencing Platform"/>
            <person name="Ma L.-J."/>
            <person name="Dead R."/>
            <person name="Young S."/>
            <person name="Zeng Q."/>
            <person name="Koehrsen M."/>
            <person name="Alvarado L."/>
            <person name="Berlin A."/>
            <person name="Chapman S.B."/>
            <person name="Chen Z."/>
            <person name="Freedman E."/>
            <person name="Gellesch M."/>
            <person name="Goldberg J."/>
            <person name="Griggs A."/>
            <person name="Gujja S."/>
            <person name="Heilman E.R."/>
            <person name="Heiman D."/>
            <person name="Hepburn T."/>
            <person name="Howarth C."/>
            <person name="Jen D."/>
            <person name="Larson L."/>
            <person name="Mehta T."/>
            <person name="Neiman D."/>
            <person name="Pearson M."/>
            <person name="Roberts A."/>
            <person name="Saif S."/>
            <person name="Shea T."/>
            <person name="Shenoy N."/>
            <person name="Sisk P."/>
            <person name="Stolte C."/>
            <person name="Sykes S."/>
            <person name="Walk T."/>
            <person name="White J."/>
            <person name="Yandava C."/>
            <person name="Haas B."/>
            <person name="Nusbaum C."/>
            <person name="Birren B."/>
        </authorList>
    </citation>
    <scope>NUCLEOTIDE SEQUENCE [LARGE SCALE GENOMIC DNA]</scope>
    <source>
        <strain evidence="7">R3-111a-1</strain>
    </source>
</reference>
<reference evidence="6" key="5">
    <citation type="submission" date="2018-04" db="UniProtKB">
        <authorList>
            <consortium name="EnsemblFungi"/>
        </authorList>
    </citation>
    <scope>IDENTIFICATION</scope>
    <source>
        <strain evidence="6">R3-111a-1</strain>
    </source>
</reference>
<dbReference type="SUPFAM" id="SSF48403">
    <property type="entry name" value="Ankyrin repeat"/>
    <property type="match status" value="2"/>
</dbReference>
<keyword evidence="1" id="KW-0677">Repeat</keyword>
<evidence type="ECO:0000313" key="7">
    <source>
        <dbReference type="Proteomes" id="UP000006039"/>
    </source>
</evidence>
<feature type="repeat" description="ANK" evidence="3">
    <location>
        <begin position="534"/>
        <end position="566"/>
    </location>
</feature>
<feature type="repeat" description="ANK" evidence="3">
    <location>
        <begin position="567"/>
        <end position="600"/>
    </location>
</feature>
<dbReference type="EMBL" id="GL385395">
    <property type="protein sequence ID" value="EJT82179.1"/>
    <property type="molecule type" value="Genomic_DNA"/>
</dbReference>
<dbReference type="GeneID" id="20342611"/>
<dbReference type="OrthoDB" id="194358at2759"/>
<dbReference type="Proteomes" id="UP000006039">
    <property type="component" value="Unassembled WGS sequence"/>
</dbReference>
<evidence type="ECO:0000313" key="6">
    <source>
        <dbReference type="EnsemblFungi" id="EJT82179"/>
    </source>
</evidence>
<evidence type="ECO:0000313" key="5">
    <source>
        <dbReference type="EMBL" id="EJT82179.1"/>
    </source>
</evidence>
<keyword evidence="7" id="KW-1185">Reference proteome</keyword>
<accession>J3NLK4</accession>
<evidence type="ECO:0000256" key="2">
    <source>
        <dbReference type="ARBA" id="ARBA00023043"/>
    </source>
</evidence>
<protein>
    <submittedName>
        <fullName evidence="5">Ankyrin repeat and SOCS box protein 16</fullName>
    </submittedName>
</protein>
<feature type="compositionally biased region" description="Polar residues" evidence="4">
    <location>
        <begin position="344"/>
        <end position="371"/>
    </location>
</feature>
<organism evidence="5">
    <name type="scientific">Gaeumannomyces tritici (strain R3-111a-1)</name>
    <name type="common">Wheat and barley take-all root rot fungus</name>
    <name type="synonym">Gaeumannomyces graminis var. tritici</name>
    <dbReference type="NCBI Taxonomy" id="644352"/>
    <lineage>
        <taxon>Eukaryota</taxon>
        <taxon>Fungi</taxon>
        <taxon>Dikarya</taxon>
        <taxon>Ascomycota</taxon>
        <taxon>Pezizomycotina</taxon>
        <taxon>Sordariomycetes</taxon>
        <taxon>Sordariomycetidae</taxon>
        <taxon>Magnaporthales</taxon>
        <taxon>Magnaporthaceae</taxon>
        <taxon>Gaeumannomyces</taxon>
    </lineage>
</organism>
<reference evidence="6" key="4">
    <citation type="journal article" date="2015" name="G3 (Bethesda)">
        <title>Genome sequences of three phytopathogenic species of the Magnaporthaceae family of fungi.</title>
        <authorList>
            <person name="Okagaki L.H."/>
            <person name="Nunes C.C."/>
            <person name="Sailsbery J."/>
            <person name="Clay B."/>
            <person name="Brown D."/>
            <person name="John T."/>
            <person name="Oh Y."/>
            <person name="Young N."/>
            <person name="Fitzgerald M."/>
            <person name="Haas B.J."/>
            <person name="Zeng Q."/>
            <person name="Young S."/>
            <person name="Adiconis X."/>
            <person name="Fan L."/>
            <person name="Levin J.Z."/>
            <person name="Mitchell T.K."/>
            <person name="Okubara P.A."/>
            <person name="Farman M.L."/>
            <person name="Kohn L.M."/>
            <person name="Birren B."/>
            <person name="Ma L.-J."/>
            <person name="Dean R.A."/>
        </authorList>
    </citation>
    <scope>NUCLEOTIDE SEQUENCE</scope>
    <source>
        <strain evidence="6">R3-111a-1</strain>
    </source>
</reference>
<dbReference type="HOGENOM" id="CLU_014021_0_0_1"/>
<dbReference type="STRING" id="644352.J3NLK4"/>
<feature type="compositionally biased region" description="Polar residues" evidence="4">
    <location>
        <begin position="379"/>
        <end position="390"/>
    </location>
</feature>
<reference evidence="5" key="2">
    <citation type="submission" date="2010-07" db="EMBL/GenBank/DDBJ databases">
        <authorList>
            <consortium name="The Broad Institute Genome Sequencing Platform"/>
            <consortium name="Broad Institute Genome Sequencing Center for Infectious Disease"/>
            <person name="Ma L.-J."/>
            <person name="Dead R."/>
            <person name="Young S."/>
            <person name="Zeng Q."/>
            <person name="Koehrsen M."/>
            <person name="Alvarado L."/>
            <person name="Berlin A."/>
            <person name="Chapman S.B."/>
            <person name="Chen Z."/>
            <person name="Freedman E."/>
            <person name="Gellesch M."/>
            <person name="Goldberg J."/>
            <person name="Griggs A."/>
            <person name="Gujja S."/>
            <person name="Heilman E.R."/>
            <person name="Heiman D."/>
            <person name="Hepburn T."/>
            <person name="Howarth C."/>
            <person name="Jen D."/>
            <person name="Larson L."/>
            <person name="Mehta T."/>
            <person name="Neiman D."/>
            <person name="Pearson M."/>
            <person name="Roberts A."/>
            <person name="Saif S."/>
            <person name="Shea T."/>
            <person name="Shenoy N."/>
            <person name="Sisk P."/>
            <person name="Stolte C."/>
            <person name="Sykes S."/>
            <person name="Walk T."/>
            <person name="White J."/>
            <person name="Yandava C."/>
            <person name="Haas B."/>
            <person name="Nusbaum C."/>
            <person name="Birren B."/>
        </authorList>
    </citation>
    <scope>NUCLEOTIDE SEQUENCE</scope>
    <source>
        <strain evidence="5">R3-111a-1</strain>
    </source>
</reference>
<dbReference type="Gene3D" id="1.25.40.20">
    <property type="entry name" value="Ankyrin repeat-containing domain"/>
    <property type="match status" value="3"/>
</dbReference>
<name>J3NLK4_GAET3</name>
<feature type="repeat" description="ANK" evidence="3">
    <location>
        <begin position="601"/>
        <end position="633"/>
    </location>
</feature>